<evidence type="ECO:0000313" key="8">
    <source>
        <dbReference type="EMBL" id="CAD8676774.1"/>
    </source>
</evidence>
<dbReference type="PRINTS" id="PR00800">
    <property type="entry name" value="YHDCRBOXLASE"/>
</dbReference>
<comment type="cofactor">
    <cofactor evidence="1 6 7">
        <name>pyridoxal 5'-phosphate</name>
        <dbReference type="ChEBI" id="CHEBI:597326"/>
    </cofactor>
</comment>
<dbReference type="SUPFAM" id="SSF53383">
    <property type="entry name" value="PLP-dependent transferases"/>
    <property type="match status" value="1"/>
</dbReference>
<feature type="modified residue" description="N6-(pyridoxal phosphate)lysine" evidence="6">
    <location>
        <position position="108"/>
    </location>
</feature>
<evidence type="ECO:0000256" key="4">
    <source>
        <dbReference type="ARBA" id="ARBA00022898"/>
    </source>
</evidence>
<reference evidence="8" key="1">
    <citation type="submission" date="2021-01" db="EMBL/GenBank/DDBJ databases">
        <authorList>
            <person name="Corre E."/>
            <person name="Pelletier E."/>
            <person name="Niang G."/>
            <person name="Scheremetjew M."/>
            <person name="Finn R."/>
            <person name="Kale V."/>
            <person name="Holt S."/>
            <person name="Cochrane G."/>
            <person name="Meng A."/>
            <person name="Brown T."/>
            <person name="Cohen L."/>
        </authorList>
    </citation>
    <scope>NUCLEOTIDE SEQUENCE</scope>
    <source>
        <strain evidence="8">SAG 11-49</strain>
    </source>
</reference>
<dbReference type="Gene3D" id="3.40.640.10">
    <property type="entry name" value="Type I PLP-dependent aspartate aminotransferase-like (Major domain)"/>
    <property type="match status" value="1"/>
</dbReference>
<dbReference type="InterPro" id="IPR015424">
    <property type="entry name" value="PyrdxlP-dep_Trfase"/>
</dbReference>
<evidence type="ECO:0008006" key="9">
    <source>
        <dbReference type="Google" id="ProtNLM"/>
    </source>
</evidence>
<protein>
    <recommendedName>
        <fullName evidence="9">Aromatic-L-amino-acid decarboxylase</fullName>
    </recommendedName>
</protein>
<evidence type="ECO:0000256" key="1">
    <source>
        <dbReference type="ARBA" id="ARBA00001933"/>
    </source>
</evidence>
<dbReference type="GO" id="GO:0006520">
    <property type="term" value="P:amino acid metabolic process"/>
    <property type="evidence" value="ECO:0007669"/>
    <property type="project" value="InterPro"/>
</dbReference>
<dbReference type="InterPro" id="IPR015422">
    <property type="entry name" value="PyrdxlP-dep_Trfase_small"/>
</dbReference>
<dbReference type="GO" id="GO:0016831">
    <property type="term" value="F:carboxy-lyase activity"/>
    <property type="evidence" value="ECO:0007669"/>
    <property type="project" value="UniProtKB-KW"/>
</dbReference>
<keyword evidence="3" id="KW-0210">Decarboxylase</keyword>
<evidence type="ECO:0000256" key="6">
    <source>
        <dbReference type="PIRSR" id="PIRSR602129-50"/>
    </source>
</evidence>
<dbReference type="Gene3D" id="3.90.1150.10">
    <property type="entry name" value="Aspartate Aminotransferase, domain 1"/>
    <property type="match status" value="1"/>
</dbReference>
<evidence type="ECO:0000256" key="2">
    <source>
        <dbReference type="ARBA" id="ARBA00009533"/>
    </source>
</evidence>
<evidence type="ECO:0000256" key="5">
    <source>
        <dbReference type="ARBA" id="ARBA00023239"/>
    </source>
</evidence>
<dbReference type="GO" id="GO:0019752">
    <property type="term" value="P:carboxylic acid metabolic process"/>
    <property type="evidence" value="ECO:0007669"/>
    <property type="project" value="InterPro"/>
</dbReference>
<organism evidence="8">
    <name type="scientific">Chlamydomonas leiostraca</name>
    <dbReference type="NCBI Taxonomy" id="1034604"/>
    <lineage>
        <taxon>Eukaryota</taxon>
        <taxon>Viridiplantae</taxon>
        <taxon>Chlorophyta</taxon>
        <taxon>core chlorophytes</taxon>
        <taxon>Chlorophyceae</taxon>
        <taxon>CS clade</taxon>
        <taxon>Chlamydomonadales</taxon>
        <taxon>Chlamydomonadaceae</taxon>
        <taxon>Chlamydomonas</taxon>
    </lineage>
</organism>
<dbReference type="GO" id="GO:0005737">
    <property type="term" value="C:cytoplasm"/>
    <property type="evidence" value="ECO:0007669"/>
    <property type="project" value="TreeGrafter"/>
</dbReference>
<dbReference type="InterPro" id="IPR010977">
    <property type="entry name" value="Aromatic_deC"/>
</dbReference>
<proteinExistence type="inferred from homology"/>
<dbReference type="InterPro" id="IPR015421">
    <property type="entry name" value="PyrdxlP-dep_Trfase_major"/>
</dbReference>
<gene>
    <name evidence="8" type="ORF">CLEI1391_LOCUS7621</name>
</gene>
<dbReference type="Pfam" id="PF00282">
    <property type="entry name" value="Pyridoxal_deC"/>
    <property type="match status" value="1"/>
</dbReference>
<accession>A0A7S0RGG5</accession>
<dbReference type="PANTHER" id="PTHR11999:SF70">
    <property type="entry name" value="MIP05841P"/>
    <property type="match status" value="1"/>
</dbReference>
<dbReference type="PANTHER" id="PTHR11999">
    <property type="entry name" value="GROUP II PYRIDOXAL-5-PHOSPHATE DECARBOXYLASE"/>
    <property type="match status" value="1"/>
</dbReference>
<keyword evidence="4 6" id="KW-0663">Pyridoxal phosphate</keyword>
<dbReference type="InterPro" id="IPR002129">
    <property type="entry name" value="PyrdxlP-dep_de-COase"/>
</dbReference>
<comment type="similarity">
    <text evidence="2 7">Belongs to the group II decarboxylase family.</text>
</comment>
<evidence type="ECO:0000256" key="3">
    <source>
        <dbReference type="ARBA" id="ARBA00022793"/>
    </source>
</evidence>
<name>A0A7S0RGG5_9CHLO</name>
<sequence length="289" mass="30855">MVAGVTHYRTVKARADNDWALAASDLAAAMEADVQAGLTPFFVMATIGTTSSCAVDPVADIAAVAGAHRAWVHVDGAYAGAAAVVPEVRARWFGGLEAVDSYSFNPHKWLLTNFDCCAMWAADAGPIKEAVSLTPVYLQNTGNALDYKDWQVPLGRRFRSLKLFFVLRLYGAEKLRQYVSHHMALASHFAAHVAADPRFELAAPPRFGLVCFRLAGAPRAANEALLAAINASREQFLVHTELGGVYTLRLAVGSVWVQREHVDAAWAAVCAAADSVLAAQPAAGGNGKH</sequence>
<keyword evidence="5 7" id="KW-0456">Lyase</keyword>
<dbReference type="AlphaFoldDB" id="A0A7S0RGG5"/>
<dbReference type="EMBL" id="HBFB01013574">
    <property type="protein sequence ID" value="CAD8676774.1"/>
    <property type="molecule type" value="Transcribed_RNA"/>
</dbReference>
<dbReference type="GO" id="GO:0030170">
    <property type="term" value="F:pyridoxal phosphate binding"/>
    <property type="evidence" value="ECO:0007669"/>
    <property type="project" value="InterPro"/>
</dbReference>
<evidence type="ECO:0000256" key="7">
    <source>
        <dbReference type="RuleBase" id="RU000382"/>
    </source>
</evidence>